<comment type="cofactor">
    <cofactor evidence="1">
        <name>Cu(2+)</name>
        <dbReference type="ChEBI" id="CHEBI:29036"/>
    </cofactor>
</comment>
<dbReference type="GO" id="GO:0046872">
    <property type="term" value="F:metal ion binding"/>
    <property type="evidence" value="ECO:0007669"/>
    <property type="project" value="UniProtKB-KW"/>
</dbReference>
<evidence type="ECO:0000256" key="15">
    <source>
        <dbReference type="RuleBase" id="RU368122"/>
    </source>
</evidence>
<evidence type="ECO:0000256" key="16">
    <source>
        <dbReference type="SAM" id="SignalP"/>
    </source>
</evidence>
<dbReference type="GO" id="GO:0030248">
    <property type="term" value="F:cellulose binding"/>
    <property type="evidence" value="ECO:0007669"/>
    <property type="project" value="UniProtKB-UniRule"/>
</dbReference>
<keyword evidence="3 15" id="KW-0964">Secreted</keyword>
<evidence type="ECO:0000256" key="6">
    <source>
        <dbReference type="ARBA" id="ARBA00023001"/>
    </source>
</evidence>
<dbReference type="SUPFAM" id="SSF57180">
    <property type="entry name" value="Cellulose-binding domain"/>
    <property type="match status" value="1"/>
</dbReference>
<evidence type="ECO:0000256" key="4">
    <source>
        <dbReference type="ARBA" id="ARBA00022723"/>
    </source>
</evidence>
<evidence type="ECO:0000256" key="9">
    <source>
        <dbReference type="ARBA" id="ARBA00023033"/>
    </source>
</evidence>
<evidence type="ECO:0000256" key="11">
    <source>
        <dbReference type="ARBA" id="ARBA00023277"/>
    </source>
</evidence>
<protein>
    <recommendedName>
        <fullName evidence="15">AA9 family lytic polysaccharide monooxygenase</fullName>
        <ecNumber evidence="15">1.14.99.56</ecNumber>
    </recommendedName>
    <alternativeName>
        <fullName evidence="15">Endo-beta-1,4-glucanase</fullName>
    </alternativeName>
    <alternativeName>
        <fullName evidence="15">Glycosyl hydrolase 61 family protein</fullName>
    </alternativeName>
</protein>
<dbReference type="SMART" id="SM00236">
    <property type="entry name" value="fCBD"/>
    <property type="match status" value="1"/>
</dbReference>
<dbReference type="GO" id="GO:0004497">
    <property type="term" value="F:monooxygenase activity"/>
    <property type="evidence" value="ECO:0007669"/>
    <property type="project" value="UniProtKB-KW"/>
</dbReference>
<dbReference type="InterPro" id="IPR005103">
    <property type="entry name" value="AA9_LPMO"/>
</dbReference>
<dbReference type="EC" id="1.14.99.56" evidence="15"/>
<dbReference type="InterPro" id="IPR049892">
    <property type="entry name" value="AA9"/>
</dbReference>
<keyword evidence="6 15" id="KW-0136">Cellulose degradation</keyword>
<evidence type="ECO:0000313" key="19">
    <source>
        <dbReference type="Proteomes" id="UP001313282"/>
    </source>
</evidence>
<dbReference type="InterPro" id="IPR035971">
    <property type="entry name" value="CBD_sf"/>
</dbReference>
<evidence type="ECO:0000313" key="18">
    <source>
        <dbReference type="EMBL" id="KAK6357689.1"/>
    </source>
</evidence>
<dbReference type="GO" id="GO:0005576">
    <property type="term" value="C:extracellular region"/>
    <property type="evidence" value="ECO:0007669"/>
    <property type="project" value="UniProtKB-SubCell"/>
</dbReference>
<dbReference type="Pfam" id="PF03443">
    <property type="entry name" value="AA9"/>
    <property type="match status" value="1"/>
</dbReference>
<keyword evidence="11 15" id="KW-0119">Carbohydrate metabolism</keyword>
<evidence type="ECO:0000256" key="5">
    <source>
        <dbReference type="ARBA" id="ARBA00022729"/>
    </source>
</evidence>
<keyword evidence="4" id="KW-0479">Metal-binding</keyword>
<dbReference type="GO" id="GO:0008810">
    <property type="term" value="F:cellulase activity"/>
    <property type="evidence" value="ECO:0007669"/>
    <property type="project" value="UniProtKB-UniRule"/>
</dbReference>
<keyword evidence="19" id="KW-1185">Reference proteome</keyword>
<reference evidence="18 19" key="1">
    <citation type="submission" date="2019-10" db="EMBL/GenBank/DDBJ databases">
        <authorList>
            <person name="Palmer J.M."/>
        </authorList>
    </citation>
    <scope>NUCLEOTIDE SEQUENCE [LARGE SCALE GENOMIC DNA]</scope>
    <source>
        <strain evidence="18 19">TWF718</strain>
    </source>
</reference>
<evidence type="ECO:0000256" key="2">
    <source>
        <dbReference type="ARBA" id="ARBA00004613"/>
    </source>
</evidence>
<comment type="caution">
    <text evidence="18">The sequence shown here is derived from an EMBL/GenBank/DDBJ whole genome shotgun (WGS) entry which is preliminary data.</text>
</comment>
<evidence type="ECO:0000256" key="8">
    <source>
        <dbReference type="ARBA" id="ARBA00023008"/>
    </source>
</evidence>
<comment type="function">
    <text evidence="15">Lytic polysaccharide monooxygenase (LMPO) that depolymerizes crystalline and amorphous polysaccharides via the oxidation of scissile alpha- or beta-(1-4)-glycosidic bonds, yielding C1 and/or C4 oxidation products. Catalysis by LPMOs requires the reduction of the active-site copper from Cu(II) to Cu(I) by a reducing agent and H(2)O(2) or O(2) as a cosubstrate.</text>
</comment>
<dbReference type="Proteomes" id="UP001313282">
    <property type="component" value="Unassembled WGS sequence"/>
</dbReference>
<dbReference type="InterPro" id="IPR000254">
    <property type="entry name" value="CBD"/>
</dbReference>
<proteinExistence type="inferred from homology"/>
<keyword evidence="7" id="KW-0560">Oxidoreductase</keyword>
<evidence type="ECO:0000256" key="3">
    <source>
        <dbReference type="ARBA" id="ARBA00022525"/>
    </source>
</evidence>
<keyword evidence="12 15" id="KW-0624">Polysaccharide degradation</keyword>
<keyword evidence="5 16" id="KW-0732">Signal</keyword>
<keyword evidence="8" id="KW-0186">Copper</keyword>
<keyword evidence="9" id="KW-0503">Monooxygenase</keyword>
<evidence type="ECO:0000256" key="10">
    <source>
        <dbReference type="ARBA" id="ARBA00023157"/>
    </source>
</evidence>
<sequence>MVAFSKLASAALAVGAASAHTIFQELWVNGVAQGHTVGIRVPSYDGPINDVTSNDIICNGGPNPLNTPYPTTIIQVPSGATIGLEWHHTLAGRDASDTADPVDPGHKGPIMAYLAAVPSATQTSVTGLKWFKVYEDGWDPATNVWAVDKLYAAKGLVSFKLPDCIPPGNYFLRGELIALHGAGSNLGAQFYMECAQINIVGGGTASPPTVSFPGAYAQNDPGVLVNIYYPPLASYVIPGPRPFTCGGTNPTTTAATTTPRTTLTTVTTTTSKAATTTTTTAAATTKATTTTTTTTTTTSASSGGGTGAAWSQCGGVGWTGPTACVSGYKCSAQNAYYSQCIPA</sequence>
<keyword evidence="10 15" id="KW-1015">Disulfide bond</keyword>
<dbReference type="PANTHER" id="PTHR33353:SF18">
    <property type="entry name" value="ENDOGLUCANASE II"/>
    <property type="match status" value="1"/>
</dbReference>
<dbReference type="GO" id="GO:0030245">
    <property type="term" value="P:cellulose catabolic process"/>
    <property type="evidence" value="ECO:0007669"/>
    <property type="project" value="UniProtKB-UniRule"/>
</dbReference>
<gene>
    <name evidence="18" type="ORF">TWF718_001997</name>
</gene>
<feature type="domain" description="CBM1" evidence="17">
    <location>
        <begin position="305"/>
        <end position="341"/>
    </location>
</feature>
<feature type="signal peptide" evidence="16">
    <location>
        <begin position="1"/>
        <end position="19"/>
    </location>
</feature>
<organism evidence="18 19">
    <name type="scientific">Orbilia javanica</name>
    <dbReference type="NCBI Taxonomy" id="47235"/>
    <lineage>
        <taxon>Eukaryota</taxon>
        <taxon>Fungi</taxon>
        <taxon>Dikarya</taxon>
        <taxon>Ascomycota</taxon>
        <taxon>Pezizomycotina</taxon>
        <taxon>Orbiliomycetes</taxon>
        <taxon>Orbiliales</taxon>
        <taxon>Orbiliaceae</taxon>
        <taxon>Orbilia</taxon>
    </lineage>
</organism>
<dbReference type="PROSITE" id="PS51164">
    <property type="entry name" value="CBM1_2"/>
    <property type="match status" value="1"/>
</dbReference>
<evidence type="ECO:0000256" key="7">
    <source>
        <dbReference type="ARBA" id="ARBA00023002"/>
    </source>
</evidence>
<dbReference type="CDD" id="cd21175">
    <property type="entry name" value="LPMO_AA9"/>
    <property type="match status" value="1"/>
</dbReference>
<dbReference type="PANTHER" id="PTHR33353">
    <property type="entry name" value="PUTATIVE (AFU_ORTHOLOGUE AFUA_1G12560)-RELATED"/>
    <property type="match status" value="1"/>
</dbReference>
<name>A0AAN8RHS4_9PEZI</name>
<dbReference type="EMBL" id="JAVHNR010000001">
    <property type="protein sequence ID" value="KAK6357689.1"/>
    <property type="molecule type" value="Genomic_DNA"/>
</dbReference>
<feature type="chain" id="PRO_5042988363" description="AA9 family lytic polysaccharide monooxygenase" evidence="16">
    <location>
        <begin position="20"/>
        <end position="343"/>
    </location>
</feature>
<dbReference type="AlphaFoldDB" id="A0AAN8RHS4"/>
<comment type="subcellular location">
    <subcellularLocation>
        <location evidence="2 15">Secreted</location>
    </subcellularLocation>
</comment>
<comment type="catalytic activity">
    <reaction evidence="14 15">
        <text>[(1-&gt;4)-beta-D-glucosyl]n+m + reduced acceptor + O2 = 4-dehydro-beta-D-glucosyl-[(1-&gt;4)-beta-D-glucosyl]n-1 + [(1-&gt;4)-beta-D-glucosyl]m + acceptor + H2O.</text>
        <dbReference type="EC" id="1.14.99.56"/>
    </reaction>
</comment>
<dbReference type="PROSITE" id="PS00562">
    <property type="entry name" value="CBM1_1"/>
    <property type="match status" value="1"/>
</dbReference>
<dbReference type="Pfam" id="PF00734">
    <property type="entry name" value="CBM_1"/>
    <property type="match status" value="1"/>
</dbReference>
<comment type="domain">
    <text evidence="15">Has a modular structure: an endo-beta-1,4-glucanase catalytic module at the N-terminus, a linker rich in serines and threonines, and a C-terminal carbohydrate-binding module (CBM).</text>
</comment>
<evidence type="ECO:0000259" key="17">
    <source>
        <dbReference type="PROSITE" id="PS51164"/>
    </source>
</evidence>
<dbReference type="Gene3D" id="2.70.50.70">
    <property type="match status" value="1"/>
</dbReference>
<evidence type="ECO:0000256" key="12">
    <source>
        <dbReference type="ARBA" id="ARBA00023326"/>
    </source>
</evidence>
<evidence type="ECO:0000256" key="14">
    <source>
        <dbReference type="ARBA" id="ARBA00045077"/>
    </source>
</evidence>
<evidence type="ECO:0000256" key="13">
    <source>
        <dbReference type="ARBA" id="ARBA00044502"/>
    </source>
</evidence>
<evidence type="ECO:0000256" key="1">
    <source>
        <dbReference type="ARBA" id="ARBA00001973"/>
    </source>
</evidence>
<comment type="similarity">
    <text evidence="13">Belongs to the polysaccharide monooxygenase AA9 family.</text>
</comment>
<accession>A0AAN8RHS4</accession>